<dbReference type="InterPro" id="IPR050154">
    <property type="entry name" value="UbiB_kinase"/>
</dbReference>
<comment type="caution">
    <text evidence="4">The sequence shown here is derived from an EMBL/GenBank/DDBJ whole genome shotgun (WGS) entry which is preliminary data.</text>
</comment>
<reference evidence="4 5" key="1">
    <citation type="submission" date="2018-03" db="EMBL/GenBank/DDBJ databases">
        <title>Genomic Encyclopedia of Archaeal and Bacterial Type Strains, Phase II (KMG-II): from individual species to whole genera.</title>
        <authorList>
            <person name="Goeker M."/>
        </authorList>
    </citation>
    <scope>NUCLEOTIDE SEQUENCE [LARGE SCALE GENOMIC DNA]</scope>
    <source>
        <strain evidence="4 5">DSM 100065</strain>
    </source>
</reference>
<keyword evidence="5" id="KW-1185">Reference proteome</keyword>
<feature type="transmembrane region" description="Helical" evidence="2">
    <location>
        <begin position="592"/>
        <end position="613"/>
    </location>
</feature>
<feature type="domain" description="ABC1 atypical kinase-like" evidence="3">
    <location>
        <begin position="192"/>
        <end position="435"/>
    </location>
</feature>
<dbReference type="SUPFAM" id="SSF56112">
    <property type="entry name" value="Protein kinase-like (PK-like)"/>
    <property type="match status" value="1"/>
</dbReference>
<dbReference type="InterPro" id="IPR004147">
    <property type="entry name" value="ABC1_dom"/>
</dbReference>
<feature type="transmembrane region" description="Helical" evidence="2">
    <location>
        <begin position="625"/>
        <end position="651"/>
    </location>
</feature>
<keyword evidence="2" id="KW-1133">Transmembrane helix</keyword>
<evidence type="ECO:0000313" key="4">
    <source>
        <dbReference type="EMBL" id="PRZ33911.1"/>
    </source>
</evidence>
<organism evidence="4 5">
    <name type="scientific">Antricoccus suffuscus</name>
    <dbReference type="NCBI Taxonomy" id="1629062"/>
    <lineage>
        <taxon>Bacteria</taxon>
        <taxon>Bacillati</taxon>
        <taxon>Actinomycetota</taxon>
        <taxon>Actinomycetes</taxon>
        <taxon>Geodermatophilales</taxon>
        <taxon>Antricoccaceae</taxon>
        <taxon>Antricoccus</taxon>
    </lineage>
</organism>
<dbReference type="CDD" id="cd05121">
    <property type="entry name" value="ABC1_ADCK3-like"/>
    <property type="match status" value="1"/>
</dbReference>
<feature type="transmembrane region" description="Helical" evidence="2">
    <location>
        <begin position="7"/>
        <end position="29"/>
    </location>
</feature>
<dbReference type="Pfam" id="PF03109">
    <property type="entry name" value="ABC1"/>
    <property type="match status" value="1"/>
</dbReference>
<keyword evidence="2" id="KW-0472">Membrane</keyword>
<dbReference type="RefSeq" id="WP_106350881.1">
    <property type="nucleotide sequence ID" value="NZ_PVUE01000024.1"/>
</dbReference>
<proteinExistence type="inferred from homology"/>
<dbReference type="Gene3D" id="1.10.510.10">
    <property type="entry name" value="Transferase(Phosphotransferase) domain 1"/>
    <property type="match status" value="1"/>
</dbReference>
<dbReference type="AlphaFoldDB" id="A0A2T0ZC78"/>
<dbReference type="Proteomes" id="UP000237752">
    <property type="component" value="Unassembled WGS sequence"/>
</dbReference>
<evidence type="ECO:0000256" key="2">
    <source>
        <dbReference type="SAM" id="Phobius"/>
    </source>
</evidence>
<feature type="transmembrane region" description="Helical" evidence="2">
    <location>
        <begin position="65"/>
        <end position="89"/>
    </location>
</feature>
<name>A0A2T0ZC78_9ACTN</name>
<dbReference type="EMBL" id="PVUE01000024">
    <property type="protein sequence ID" value="PRZ33911.1"/>
    <property type="molecule type" value="Genomic_DNA"/>
</dbReference>
<dbReference type="InterPro" id="IPR011009">
    <property type="entry name" value="Kinase-like_dom_sf"/>
</dbReference>
<dbReference type="OrthoDB" id="9795390at2"/>
<keyword evidence="2" id="KW-0812">Transmembrane</keyword>
<sequence>MRWLLENVIFLPFLFVTILAFSAVITRLLGVRLGLVRTLIAAAFALSLATPILRTMLPPDSRIDTVTGVVFVVLSVCCASLIGMVVLVIGEVIVPAGSLPGPLELWHGWRSRIARARRYCQVVRIAARHGLRRFFRGYRHRGLDSRTSRQDLARSLRRALDDGGITFVKLGQQLSTRRDLLPSEFIQELSSLQDAAAPIPWEAVKAVIEEDLGRSLDEAFADIDPSPIAAASVAQVHAASLLSGEKVVIKVRRPGVAETAERDLDILDRLAKTLESRTEWGKTIGLRALVSGFGAALREELDFTNERGNLVAIAAMSPSDKRVRVPASYPQLSSRRVLVMERLDGTPLGAAAASLTEMGPARRKQIARTLLGVVLDQVLVRGLFHVDLHPGNILVQADGSLALLDFGSVGRLDATTRVAIGRLLAALTTGDSSSATDALLELVDRPGEVNERELERTVGKLIVRYALPGVQAGTAAFTALFRVVTAHRLGVPPQVAAVFRAFATLDGTLTVLDPTFDILAEARVAKEERVADVAGPNVIRKSVENELMSLLPVLRRLPRRVDRVADSLEQGRFTVNVRHFADRRDRSVMTGWLHQALLTVIGSAAGIMSVMLLGTRGGPRLADNIGLFDVLGYALMVVSVVLVLRVLVVVFRREQIAL</sequence>
<gene>
    <name evidence="4" type="ORF">CLV47_12444</name>
</gene>
<accession>A0A2T0ZC78</accession>
<feature type="transmembrane region" description="Helical" evidence="2">
    <location>
        <begin position="35"/>
        <end position="53"/>
    </location>
</feature>
<dbReference type="PANTHER" id="PTHR10566:SF113">
    <property type="entry name" value="PROTEIN ACTIVITY OF BC1 COMPLEX KINASE 7, CHLOROPLASTIC"/>
    <property type="match status" value="1"/>
</dbReference>
<comment type="similarity">
    <text evidence="1">Belongs to the protein kinase superfamily. ADCK protein kinase family.</text>
</comment>
<evidence type="ECO:0000256" key="1">
    <source>
        <dbReference type="ARBA" id="ARBA00009670"/>
    </source>
</evidence>
<protein>
    <submittedName>
        <fullName evidence="4">Ubiquinone biosynthesis protein</fullName>
    </submittedName>
</protein>
<evidence type="ECO:0000259" key="3">
    <source>
        <dbReference type="Pfam" id="PF03109"/>
    </source>
</evidence>
<dbReference type="PANTHER" id="PTHR10566">
    <property type="entry name" value="CHAPERONE-ACTIVITY OF BC1 COMPLEX CABC1 -RELATED"/>
    <property type="match status" value="1"/>
</dbReference>
<evidence type="ECO:0000313" key="5">
    <source>
        <dbReference type="Proteomes" id="UP000237752"/>
    </source>
</evidence>
<keyword evidence="4" id="KW-0830">Ubiquinone</keyword>